<dbReference type="Proteomes" id="UP000563898">
    <property type="component" value="Unassembled WGS sequence"/>
</dbReference>
<dbReference type="RefSeq" id="WP_014358391.1">
    <property type="nucleotide sequence ID" value="NZ_CP085887.1"/>
</dbReference>
<comment type="caution">
    <text evidence="1">The sequence shown here is derived from an EMBL/GenBank/DDBJ whole genome shotgun (WGS) entry which is preliminary data.</text>
</comment>
<dbReference type="AlphaFoldDB" id="A0A846WL02"/>
<protein>
    <submittedName>
        <fullName evidence="1">Uncharacterized protein</fullName>
    </submittedName>
</protein>
<dbReference type="GeneID" id="90157403"/>
<reference evidence="1 2" key="1">
    <citation type="submission" date="2020-04" db="EMBL/GenBank/DDBJ databases">
        <title>MicrobeNet Type strains.</title>
        <authorList>
            <person name="Nicholson A.C."/>
        </authorList>
    </citation>
    <scope>NUCLEOTIDE SEQUENCE [LARGE SCALE GENOMIC DNA]</scope>
    <source>
        <strain evidence="1 2">ATCC BAA-14</strain>
    </source>
</reference>
<evidence type="ECO:0000313" key="2">
    <source>
        <dbReference type="Proteomes" id="UP000563898"/>
    </source>
</evidence>
<gene>
    <name evidence="1" type="ORF">HGA05_05395</name>
</gene>
<sequence length="278" mass="28121">MSVVSSGEMSETGNGRYLPLLPSRLLRSATKSTNGDVTEANYPMKRVMTSALAVGAVVGAASLMVPATASAAPVSSANCARIATPTAPNGWGNSFGDEQGQAGKITATNVSDDDGSLEFATSPQVPRQASYHSAGKLPLTQLAGKPLTFQKSTGNANWQIRVTGANTGEGNGFATLVWSASDAAGAPDAASSDQWWATRSLGTIPRGQTGTLAELTTAANSGGKATVVEDYGISSQPNGGTGTVHVDNVTFNGCTTNFAVRSSNGSLGGIQLPSFGSS</sequence>
<dbReference type="OMA" id="CTTNFAV"/>
<proteinExistence type="predicted"/>
<accession>A0A846WL02</accession>
<organism evidence="1 2">
    <name type="scientific">Gordonia polyisoprenivorans</name>
    <dbReference type="NCBI Taxonomy" id="84595"/>
    <lineage>
        <taxon>Bacteria</taxon>
        <taxon>Bacillati</taxon>
        <taxon>Actinomycetota</taxon>
        <taxon>Actinomycetes</taxon>
        <taxon>Mycobacteriales</taxon>
        <taxon>Gordoniaceae</taxon>
        <taxon>Gordonia</taxon>
    </lineage>
</organism>
<name>A0A846WL02_9ACTN</name>
<evidence type="ECO:0000313" key="1">
    <source>
        <dbReference type="EMBL" id="NKY01001.1"/>
    </source>
</evidence>
<dbReference type="EMBL" id="JAAXPC010000002">
    <property type="protein sequence ID" value="NKY01001.1"/>
    <property type="molecule type" value="Genomic_DNA"/>
</dbReference>